<protein>
    <submittedName>
        <fullName evidence="2">FkbM family methyltransferase</fullName>
    </submittedName>
</protein>
<feature type="domain" description="Methyltransferase FkbM" evidence="1">
    <location>
        <begin position="73"/>
        <end position="207"/>
    </location>
</feature>
<gene>
    <name evidence="2" type="ORF">GGQ97_002265</name>
</gene>
<dbReference type="InterPro" id="IPR052514">
    <property type="entry name" value="SAM-dependent_MTase"/>
</dbReference>
<dbReference type="RefSeq" id="WP_168069696.1">
    <property type="nucleotide sequence ID" value="NZ_JAATJC010000001.1"/>
</dbReference>
<dbReference type="SUPFAM" id="SSF53335">
    <property type="entry name" value="S-adenosyl-L-methionine-dependent methyltransferases"/>
    <property type="match status" value="1"/>
</dbReference>
<dbReference type="PANTHER" id="PTHR34203">
    <property type="entry name" value="METHYLTRANSFERASE, FKBM FAMILY PROTEIN"/>
    <property type="match status" value="1"/>
</dbReference>
<dbReference type="GO" id="GO:0008168">
    <property type="term" value="F:methyltransferase activity"/>
    <property type="evidence" value="ECO:0007669"/>
    <property type="project" value="UniProtKB-KW"/>
</dbReference>
<organism evidence="2 3">
    <name type="scientific">Sphingomonas kaistensis</name>
    <dbReference type="NCBI Taxonomy" id="298708"/>
    <lineage>
        <taxon>Bacteria</taxon>
        <taxon>Pseudomonadati</taxon>
        <taxon>Pseudomonadota</taxon>
        <taxon>Alphaproteobacteria</taxon>
        <taxon>Sphingomonadales</taxon>
        <taxon>Sphingomonadaceae</taxon>
        <taxon>Sphingomonas</taxon>
    </lineage>
</organism>
<sequence length="241" mass="26962">MLEPIRKNGILDVPTAIARGRVEQRQCRGRDVRWLITNRNDEVQLRQLAEGFYEASELLQLAEDVGSRPRVLDVGANIGNHSIFFLQHMEARSLTLIEPFARARSHLLANLALNAAEAAQIDLHAVALGARDSRGEIVESSQFNLGMTRVAEAADGNVIVRRGDDLFRDRDFDLVKIDVEGSEVDVLDGLEDLLRRCRPAIYVEVGNPLRDIVVDKVIGLGLRLVREKEAYGSQRNLTFAR</sequence>
<dbReference type="NCBIfam" id="TIGR01444">
    <property type="entry name" value="fkbM_fam"/>
    <property type="match status" value="1"/>
</dbReference>
<dbReference type="InterPro" id="IPR029063">
    <property type="entry name" value="SAM-dependent_MTases_sf"/>
</dbReference>
<dbReference type="InterPro" id="IPR006342">
    <property type="entry name" value="FkbM_mtfrase"/>
</dbReference>
<dbReference type="Gene3D" id="3.40.50.150">
    <property type="entry name" value="Vaccinia Virus protein VP39"/>
    <property type="match status" value="1"/>
</dbReference>
<evidence type="ECO:0000313" key="3">
    <source>
        <dbReference type="Proteomes" id="UP000558192"/>
    </source>
</evidence>
<keyword evidence="2" id="KW-0489">Methyltransferase</keyword>
<dbReference type="AlphaFoldDB" id="A0A7X6BHU2"/>
<dbReference type="EMBL" id="JAATJC010000001">
    <property type="protein sequence ID" value="NJC06472.1"/>
    <property type="molecule type" value="Genomic_DNA"/>
</dbReference>
<dbReference type="Proteomes" id="UP000558192">
    <property type="component" value="Unassembled WGS sequence"/>
</dbReference>
<evidence type="ECO:0000313" key="2">
    <source>
        <dbReference type="EMBL" id="NJC06472.1"/>
    </source>
</evidence>
<keyword evidence="2" id="KW-0808">Transferase</keyword>
<dbReference type="PANTHER" id="PTHR34203:SF15">
    <property type="entry name" value="SLL1173 PROTEIN"/>
    <property type="match status" value="1"/>
</dbReference>
<name>A0A7X6BHU2_9SPHN</name>
<dbReference type="Pfam" id="PF05050">
    <property type="entry name" value="Methyltransf_21"/>
    <property type="match status" value="1"/>
</dbReference>
<proteinExistence type="predicted"/>
<accession>A0A7X6BHU2</accession>
<comment type="caution">
    <text evidence="2">The sequence shown here is derived from an EMBL/GenBank/DDBJ whole genome shotgun (WGS) entry which is preliminary data.</text>
</comment>
<reference evidence="2 3" key="1">
    <citation type="submission" date="2020-03" db="EMBL/GenBank/DDBJ databases">
        <title>Genomic Encyclopedia of Type Strains, Phase IV (KMG-IV): sequencing the most valuable type-strain genomes for metagenomic binning, comparative biology and taxonomic classification.</title>
        <authorList>
            <person name="Goeker M."/>
        </authorList>
    </citation>
    <scope>NUCLEOTIDE SEQUENCE [LARGE SCALE GENOMIC DNA]</scope>
    <source>
        <strain evidence="2 3">DSM 16846</strain>
    </source>
</reference>
<keyword evidence="3" id="KW-1185">Reference proteome</keyword>
<evidence type="ECO:0000259" key="1">
    <source>
        <dbReference type="Pfam" id="PF05050"/>
    </source>
</evidence>
<dbReference type="GO" id="GO:0032259">
    <property type="term" value="P:methylation"/>
    <property type="evidence" value="ECO:0007669"/>
    <property type="project" value="UniProtKB-KW"/>
</dbReference>